<dbReference type="Gene3D" id="3.50.4.10">
    <property type="entry name" value="Hepatocyte Growth Factor"/>
    <property type="match status" value="4"/>
</dbReference>
<keyword evidence="1" id="KW-0732">Signal</keyword>
<name>A0AAD8EAH7_DIPPU</name>
<reference evidence="3" key="1">
    <citation type="journal article" date="2023" name="IScience">
        <title>Live-bearing cockroach genome reveals convergent evolutionary mechanisms linked to viviparity in insects and beyond.</title>
        <authorList>
            <person name="Fouks B."/>
            <person name="Harrison M.C."/>
            <person name="Mikhailova A.A."/>
            <person name="Marchal E."/>
            <person name="English S."/>
            <person name="Carruthers M."/>
            <person name="Jennings E.C."/>
            <person name="Chiamaka E.L."/>
            <person name="Frigard R.A."/>
            <person name="Pippel M."/>
            <person name="Attardo G.M."/>
            <person name="Benoit J.B."/>
            <person name="Bornberg-Bauer E."/>
            <person name="Tobe S.S."/>
        </authorList>
    </citation>
    <scope>NUCLEOTIDE SEQUENCE</scope>
    <source>
        <strain evidence="3">Stay&amp;Tobe</strain>
    </source>
</reference>
<dbReference type="Pfam" id="PF00024">
    <property type="entry name" value="PAN_1"/>
    <property type="match status" value="3"/>
</dbReference>
<sequence>LLKILFSLLYFREDFAVILSQTTCNQGIGKVVYERLPDQQLQGFDDDIVRDTSPPFRVLEKCQDLCLRDRTASNNLVRTCTSFDFQPGSRIASFSGSAEYEESTCYLTHEQAHPEGIGNLVLVPNSVHFTEVCLSSSRVERELTATNRSECEDRCLNEFSFVCRSVSYNGAAHTCSLSRFTRRTHPELLEDDPNSDYLENTCLNAERRCDGLAVFVKEENKRLGGPFEVDYILNVSLDDCQAHCLRAEKYFCRSVEHDEQSRHCIISEEDSVSQKDDLRTSSSLTHHLYDLVCLDNPQGSEFPDNSITSHLFADGRRPDTAFQRFRNSRLGGEFHSEITGRTLSECLDECLRQASFQCRSAVYSDRFRTCRLSRFNQRGGFRIIYDADYDLL</sequence>
<proteinExistence type="predicted"/>
<dbReference type="InterPro" id="IPR052774">
    <property type="entry name" value="Celegans_DevNeuronal_Protein"/>
</dbReference>
<reference evidence="3" key="2">
    <citation type="submission" date="2023-05" db="EMBL/GenBank/DDBJ databases">
        <authorList>
            <person name="Fouks B."/>
        </authorList>
    </citation>
    <scope>NUCLEOTIDE SEQUENCE</scope>
    <source>
        <strain evidence="3">Stay&amp;Tobe</strain>
        <tissue evidence="3">Testes</tissue>
    </source>
</reference>
<feature type="non-terminal residue" evidence="3">
    <location>
        <position position="1"/>
    </location>
</feature>
<dbReference type="SUPFAM" id="SSF57414">
    <property type="entry name" value="Hairpin loop containing domain-like"/>
    <property type="match status" value="3"/>
</dbReference>
<feature type="domain" description="Apple" evidence="2">
    <location>
        <begin position="209"/>
        <end position="293"/>
    </location>
</feature>
<comment type="caution">
    <text evidence="3">The sequence shown here is derived from an EMBL/GenBank/DDBJ whole genome shotgun (WGS) entry which is preliminary data.</text>
</comment>
<dbReference type="EMBL" id="JASPKZ010007662">
    <property type="protein sequence ID" value="KAJ9583138.1"/>
    <property type="molecule type" value="Genomic_DNA"/>
</dbReference>
<dbReference type="PROSITE" id="PS50948">
    <property type="entry name" value="PAN"/>
    <property type="match status" value="4"/>
</dbReference>
<dbReference type="Proteomes" id="UP001233999">
    <property type="component" value="Unassembled WGS sequence"/>
</dbReference>
<feature type="domain" description="Apple" evidence="2">
    <location>
        <begin position="133"/>
        <end position="202"/>
    </location>
</feature>
<feature type="chain" id="PRO_5042209432" description="Apple domain-containing protein" evidence="1">
    <location>
        <begin position="17"/>
        <end position="392"/>
    </location>
</feature>
<keyword evidence="4" id="KW-1185">Reference proteome</keyword>
<dbReference type="CDD" id="cd01099">
    <property type="entry name" value="PAN_AP_HGF"/>
    <property type="match status" value="3"/>
</dbReference>
<dbReference type="AlphaFoldDB" id="A0AAD8EAH7"/>
<evidence type="ECO:0000259" key="2">
    <source>
        <dbReference type="PROSITE" id="PS50948"/>
    </source>
</evidence>
<feature type="domain" description="Apple" evidence="2">
    <location>
        <begin position="317"/>
        <end position="392"/>
    </location>
</feature>
<dbReference type="InterPro" id="IPR003609">
    <property type="entry name" value="Pan_app"/>
</dbReference>
<gene>
    <name evidence="3" type="ORF">L9F63_022517</name>
</gene>
<feature type="domain" description="Apple" evidence="2">
    <location>
        <begin position="24"/>
        <end position="127"/>
    </location>
</feature>
<protein>
    <recommendedName>
        <fullName evidence="2">Apple domain-containing protein</fullName>
    </recommendedName>
</protein>
<dbReference type="GO" id="GO:0009653">
    <property type="term" value="P:anatomical structure morphogenesis"/>
    <property type="evidence" value="ECO:0007669"/>
    <property type="project" value="TreeGrafter"/>
</dbReference>
<dbReference type="PANTHER" id="PTHR47327">
    <property type="entry name" value="FI18240P1-RELATED"/>
    <property type="match status" value="1"/>
</dbReference>
<evidence type="ECO:0000313" key="3">
    <source>
        <dbReference type="EMBL" id="KAJ9583138.1"/>
    </source>
</evidence>
<dbReference type="PANTHER" id="PTHR47327:SF9">
    <property type="entry name" value="NO MECHANORECEPTOR POTENTIAL A, ISOFORM A"/>
    <property type="match status" value="1"/>
</dbReference>
<dbReference type="SMART" id="SM00473">
    <property type="entry name" value="PAN_AP"/>
    <property type="match status" value="3"/>
</dbReference>
<evidence type="ECO:0000313" key="4">
    <source>
        <dbReference type="Proteomes" id="UP001233999"/>
    </source>
</evidence>
<accession>A0AAD8EAH7</accession>
<feature type="signal peptide" evidence="1">
    <location>
        <begin position="1"/>
        <end position="16"/>
    </location>
</feature>
<organism evidence="3 4">
    <name type="scientific">Diploptera punctata</name>
    <name type="common">Pacific beetle cockroach</name>
    <dbReference type="NCBI Taxonomy" id="6984"/>
    <lineage>
        <taxon>Eukaryota</taxon>
        <taxon>Metazoa</taxon>
        <taxon>Ecdysozoa</taxon>
        <taxon>Arthropoda</taxon>
        <taxon>Hexapoda</taxon>
        <taxon>Insecta</taxon>
        <taxon>Pterygota</taxon>
        <taxon>Neoptera</taxon>
        <taxon>Polyneoptera</taxon>
        <taxon>Dictyoptera</taxon>
        <taxon>Blattodea</taxon>
        <taxon>Blaberoidea</taxon>
        <taxon>Blaberidae</taxon>
        <taxon>Diplopterinae</taxon>
        <taxon>Diploptera</taxon>
    </lineage>
</organism>
<evidence type="ECO:0000256" key="1">
    <source>
        <dbReference type="SAM" id="SignalP"/>
    </source>
</evidence>